<dbReference type="RefSeq" id="WP_073387446.1">
    <property type="nucleotide sequence ID" value="NZ_FQXK01000016.1"/>
</dbReference>
<dbReference type="SUPFAM" id="SSF47413">
    <property type="entry name" value="lambda repressor-like DNA-binding domains"/>
    <property type="match status" value="1"/>
</dbReference>
<feature type="domain" description="HTH cro/C1-type" evidence="1">
    <location>
        <begin position="152"/>
        <end position="209"/>
    </location>
</feature>
<dbReference type="SMART" id="SM00530">
    <property type="entry name" value="HTH_XRE"/>
    <property type="match status" value="1"/>
</dbReference>
<gene>
    <name evidence="2" type="ORF">SAMN02745229_02017</name>
</gene>
<dbReference type="GO" id="GO:0003677">
    <property type="term" value="F:DNA binding"/>
    <property type="evidence" value="ECO:0007669"/>
    <property type="project" value="InterPro"/>
</dbReference>
<dbReference type="InterPro" id="IPR001387">
    <property type="entry name" value="Cro/C1-type_HTH"/>
</dbReference>
<dbReference type="CDD" id="cd00093">
    <property type="entry name" value="HTH_XRE"/>
    <property type="match status" value="1"/>
</dbReference>
<dbReference type="EMBL" id="FQXK01000016">
    <property type="protein sequence ID" value="SHI20176.1"/>
    <property type="molecule type" value="Genomic_DNA"/>
</dbReference>
<evidence type="ECO:0000259" key="1">
    <source>
        <dbReference type="PROSITE" id="PS50943"/>
    </source>
</evidence>
<evidence type="ECO:0000313" key="2">
    <source>
        <dbReference type="EMBL" id="SHI20176.1"/>
    </source>
</evidence>
<dbReference type="OrthoDB" id="1664989at2"/>
<protein>
    <submittedName>
        <fullName evidence="2">Helix-turn-helix</fullName>
    </submittedName>
</protein>
<sequence length="212" mass="24291">MHAYDQLYLSDAMMNLADAFDVAVNDYGFEIDFFMHLFINSGIAAQFEVGNPRYVAGKSGTELVECVVSKIYGDDSLKKIDLSYSEPTKEYWTGWVLAYYQWESGKSFREIQRIITPAQLRMKYHPYHEMDEEKVVEYINEKAKNMASVRRIQAYRKLLGMSQSQLASESGVNLRTLQQYEIGAKDINKASVATVLALSRVLKCDVKDLCEM</sequence>
<dbReference type="PROSITE" id="PS50943">
    <property type="entry name" value="HTH_CROC1"/>
    <property type="match status" value="1"/>
</dbReference>
<dbReference type="InterPro" id="IPR010982">
    <property type="entry name" value="Lambda_DNA-bd_dom_sf"/>
</dbReference>
<dbReference type="Proteomes" id="UP000184278">
    <property type="component" value="Unassembled WGS sequence"/>
</dbReference>
<dbReference type="Pfam" id="PF01381">
    <property type="entry name" value="HTH_3"/>
    <property type="match status" value="1"/>
</dbReference>
<dbReference type="AlphaFoldDB" id="A0A1M5Z7F7"/>
<evidence type="ECO:0000313" key="3">
    <source>
        <dbReference type="Proteomes" id="UP000184278"/>
    </source>
</evidence>
<dbReference type="GeneID" id="89508197"/>
<proteinExistence type="predicted"/>
<dbReference type="STRING" id="1121131.SAMN02745229_02017"/>
<reference evidence="3" key="1">
    <citation type="submission" date="2016-11" db="EMBL/GenBank/DDBJ databases">
        <authorList>
            <person name="Varghese N."/>
            <person name="Submissions S."/>
        </authorList>
    </citation>
    <scope>NUCLEOTIDE SEQUENCE [LARGE SCALE GENOMIC DNA]</scope>
    <source>
        <strain evidence="3">DSM 3071</strain>
    </source>
</reference>
<name>A0A1M5Z7F7_BUTFI</name>
<organism evidence="2 3">
    <name type="scientific">Butyrivibrio fibrisolvens DSM 3071</name>
    <dbReference type="NCBI Taxonomy" id="1121131"/>
    <lineage>
        <taxon>Bacteria</taxon>
        <taxon>Bacillati</taxon>
        <taxon>Bacillota</taxon>
        <taxon>Clostridia</taxon>
        <taxon>Lachnospirales</taxon>
        <taxon>Lachnospiraceae</taxon>
        <taxon>Butyrivibrio</taxon>
    </lineage>
</organism>
<accession>A0A1M5Z7F7</accession>
<keyword evidence="3" id="KW-1185">Reference proteome</keyword>
<dbReference type="Gene3D" id="1.10.260.40">
    <property type="entry name" value="lambda repressor-like DNA-binding domains"/>
    <property type="match status" value="1"/>
</dbReference>